<gene>
    <name evidence="16" type="ORF">N476_05760</name>
</gene>
<dbReference type="GO" id="GO:0009279">
    <property type="term" value="C:cell outer membrane"/>
    <property type="evidence" value="ECO:0007669"/>
    <property type="project" value="UniProtKB-SubCell"/>
</dbReference>
<dbReference type="EMBL" id="AUXZ01000141">
    <property type="protein sequence ID" value="KZN44502.1"/>
    <property type="molecule type" value="Genomic_DNA"/>
</dbReference>
<dbReference type="InterPro" id="IPR000531">
    <property type="entry name" value="Beta-barrel_TonB"/>
</dbReference>
<proteinExistence type="inferred from homology"/>
<dbReference type="Proteomes" id="UP000076503">
    <property type="component" value="Unassembled WGS sequence"/>
</dbReference>
<evidence type="ECO:0000256" key="9">
    <source>
        <dbReference type="ARBA" id="ARBA00023136"/>
    </source>
</evidence>
<dbReference type="Gene3D" id="2.40.170.20">
    <property type="entry name" value="TonB-dependent receptor, beta-barrel domain"/>
    <property type="match status" value="1"/>
</dbReference>
<keyword evidence="3 11" id="KW-1134">Transmembrane beta strand</keyword>
<comment type="similarity">
    <text evidence="11 12">Belongs to the TonB-dependent receptor family.</text>
</comment>
<feature type="chain" id="PRO_5007883313" description="Secretin/TonB short N-terminal domain-containing protein" evidence="13">
    <location>
        <begin position="31"/>
        <end position="795"/>
    </location>
</feature>
<evidence type="ECO:0000256" key="7">
    <source>
        <dbReference type="ARBA" id="ARBA00023065"/>
    </source>
</evidence>
<dbReference type="PATRIC" id="fig|1365251.3.peg.5279"/>
<dbReference type="Gene3D" id="3.55.50.30">
    <property type="match status" value="1"/>
</dbReference>
<keyword evidence="8 12" id="KW-0798">TonB box</keyword>
<keyword evidence="7" id="KW-0406">Ion transport</keyword>
<accession>A0A166ZNM9</accession>
<feature type="domain" description="TonB-dependent receptor plug" evidence="15">
    <location>
        <begin position="138"/>
        <end position="247"/>
    </location>
</feature>
<keyword evidence="4" id="KW-0410">Iron transport</keyword>
<reference evidence="16 17" key="1">
    <citation type="submission" date="2013-07" db="EMBL/GenBank/DDBJ databases">
        <title>Comparative Genomic and Metabolomic Analysis of Twelve Strains of Pseudoalteromonas luteoviolacea.</title>
        <authorList>
            <person name="Vynne N.G."/>
            <person name="Mansson M."/>
            <person name="Gram L."/>
        </authorList>
    </citation>
    <scope>NUCLEOTIDE SEQUENCE [LARGE SCALE GENOMIC DNA]</scope>
    <source>
        <strain evidence="16 17">H33</strain>
    </source>
</reference>
<evidence type="ECO:0000259" key="14">
    <source>
        <dbReference type="Pfam" id="PF00593"/>
    </source>
</evidence>
<evidence type="ECO:0000256" key="12">
    <source>
        <dbReference type="RuleBase" id="RU003357"/>
    </source>
</evidence>
<comment type="subcellular location">
    <subcellularLocation>
        <location evidence="1 11">Cell outer membrane</location>
        <topology evidence="1 11">Multi-pass membrane protein</topology>
    </subcellularLocation>
</comment>
<evidence type="ECO:0000259" key="15">
    <source>
        <dbReference type="Pfam" id="PF07715"/>
    </source>
</evidence>
<dbReference type="SUPFAM" id="SSF56935">
    <property type="entry name" value="Porins"/>
    <property type="match status" value="1"/>
</dbReference>
<comment type="caution">
    <text evidence="16">The sequence shown here is derived from an EMBL/GenBank/DDBJ whole genome shotgun (WGS) entry which is preliminary data.</text>
</comment>
<keyword evidence="2 11" id="KW-0813">Transport</keyword>
<dbReference type="PANTHER" id="PTHR32552">
    <property type="entry name" value="FERRICHROME IRON RECEPTOR-RELATED"/>
    <property type="match status" value="1"/>
</dbReference>
<keyword evidence="10 11" id="KW-0998">Cell outer membrane</keyword>
<dbReference type="InterPro" id="IPR036942">
    <property type="entry name" value="Beta-barrel_TonB_sf"/>
</dbReference>
<dbReference type="RefSeq" id="WP_063364347.1">
    <property type="nucleotide sequence ID" value="NZ_AUXZ01000141.1"/>
</dbReference>
<feature type="domain" description="TonB-dependent receptor-like beta-barrel" evidence="14">
    <location>
        <begin position="341"/>
        <end position="757"/>
    </location>
</feature>
<evidence type="ECO:0000256" key="1">
    <source>
        <dbReference type="ARBA" id="ARBA00004571"/>
    </source>
</evidence>
<dbReference type="Pfam" id="PF00593">
    <property type="entry name" value="TonB_dep_Rec_b-barrel"/>
    <property type="match status" value="1"/>
</dbReference>
<dbReference type="InterPro" id="IPR012910">
    <property type="entry name" value="Plug_dom"/>
</dbReference>
<dbReference type="InterPro" id="IPR039426">
    <property type="entry name" value="TonB-dep_rcpt-like"/>
</dbReference>
<evidence type="ECO:0000256" key="8">
    <source>
        <dbReference type="ARBA" id="ARBA00023077"/>
    </source>
</evidence>
<dbReference type="PROSITE" id="PS52016">
    <property type="entry name" value="TONB_DEPENDENT_REC_3"/>
    <property type="match status" value="1"/>
</dbReference>
<dbReference type="GO" id="GO:0006826">
    <property type="term" value="P:iron ion transport"/>
    <property type="evidence" value="ECO:0007669"/>
    <property type="project" value="UniProtKB-KW"/>
</dbReference>
<name>A0A166ZNM9_9GAMM</name>
<evidence type="ECO:0000313" key="16">
    <source>
        <dbReference type="EMBL" id="KZN44502.1"/>
    </source>
</evidence>
<evidence type="ECO:0000256" key="6">
    <source>
        <dbReference type="ARBA" id="ARBA00023004"/>
    </source>
</evidence>
<keyword evidence="6" id="KW-0408">Iron</keyword>
<evidence type="ECO:0000256" key="4">
    <source>
        <dbReference type="ARBA" id="ARBA00022496"/>
    </source>
</evidence>
<dbReference type="AlphaFoldDB" id="A0A166ZNM9"/>
<dbReference type="Pfam" id="PF07715">
    <property type="entry name" value="Plug"/>
    <property type="match status" value="1"/>
</dbReference>
<organism evidence="16 17">
    <name type="scientific">Pseudoalteromonas luteoviolacea H33</name>
    <dbReference type="NCBI Taxonomy" id="1365251"/>
    <lineage>
        <taxon>Bacteria</taxon>
        <taxon>Pseudomonadati</taxon>
        <taxon>Pseudomonadota</taxon>
        <taxon>Gammaproteobacteria</taxon>
        <taxon>Alteromonadales</taxon>
        <taxon>Pseudoalteromonadaceae</taxon>
        <taxon>Pseudoalteromonas</taxon>
    </lineage>
</organism>
<feature type="signal peptide" evidence="13">
    <location>
        <begin position="1"/>
        <end position="30"/>
    </location>
</feature>
<evidence type="ECO:0000256" key="2">
    <source>
        <dbReference type="ARBA" id="ARBA00022448"/>
    </source>
</evidence>
<evidence type="ECO:0000256" key="5">
    <source>
        <dbReference type="ARBA" id="ARBA00022692"/>
    </source>
</evidence>
<evidence type="ECO:0000256" key="13">
    <source>
        <dbReference type="SAM" id="SignalP"/>
    </source>
</evidence>
<evidence type="ECO:0000256" key="10">
    <source>
        <dbReference type="ARBA" id="ARBA00023237"/>
    </source>
</evidence>
<dbReference type="PANTHER" id="PTHR32552:SF81">
    <property type="entry name" value="TONB-DEPENDENT OUTER MEMBRANE RECEPTOR"/>
    <property type="match status" value="1"/>
</dbReference>
<keyword evidence="13" id="KW-0732">Signal</keyword>
<keyword evidence="5 11" id="KW-0812">Transmembrane</keyword>
<evidence type="ECO:0008006" key="18">
    <source>
        <dbReference type="Google" id="ProtNLM"/>
    </source>
</evidence>
<protein>
    <recommendedName>
        <fullName evidence="18">Secretin/TonB short N-terminal domain-containing protein</fullName>
    </recommendedName>
</protein>
<evidence type="ECO:0000256" key="11">
    <source>
        <dbReference type="PROSITE-ProRule" id="PRU01360"/>
    </source>
</evidence>
<evidence type="ECO:0000256" key="3">
    <source>
        <dbReference type="ARBA" id="ARBA00022452"/>
    </source>
</evidence>
<sequence length="795" mass="87815">MEYRKKNNRINLLCSLAFVPALITAPVAMGQGAVDGSATYRFEIQAQPLMKALRDFTVITGQQVVVQVDDISQYKSAIVSGNFTAQQALVQLAASNDLRIAQTASGDFILEADVPSSKPEASKIEQIVVVGSKTGETRQEIASSVGYFGEDQIKDQVIYNVEDAFDRTANVSIGSSISGAYSIRGVNTDGIAGSLNRSNALASILINQVAMGVSAGNYVKPSLFDATSAEVLRGPQSSLQGPNALIGSVYINYNRPDFYGYEGAVRAEAGQFDTMRLALMQNFVLSEDTLAARVVVETRQSDGDVINTTTGREDIQNEDEETIRLAVRWQPRGDEDLVFDFTYMHNKSDTNATPFVAALPDGDIFHGEQVYNIEGDFPSDFDLFSLEASWQISDKLRFTSVTGFNDFGVEQRFEGDHTAFDLLGVDGFMNEELFSQEFRFNYEGEQFSALVGLFYSDGDYNNGFTGAGVFPDGQGGVVPFNNTVESTEIIEQQALFGQLNWQPIEDWEFKFGARFNKEERTTKDFKDNGFVSDQTASESFSQFIPSFTVAHDVSDITRVGASYSRGFQAGGISFAMFLGEATPYGEEYIDNYELFMRNQLLDGKLLLNANLFYFDWSDQQVTITLPGGLPGFDDAVVNAGKSKVSGAEFEIEYQATADLNLFANFGFIDTEFKEFVTKGIDLAGMSFSQAPEFTANLGGLYQNDNGFFVSMTYSYTDKTYSRIDAPEITKIRDRSLLSGRIGYQQDDWRAYVWGNNLLDDDYEIFVQDGRDFGLPGAYGSIGEPRTIGVGFQLDW</sequence>
<keyword evidence="9 11" id="KW-0472">Membrane</keyword>
<evidence type="ECO:0000313" key="17">
    <source>
        <dbReference type="Proteomes" id="UP000076503"/>
    </source>
</evidence>